<evidence type="ECO:0000313" key="2">
    <source>
        <dbReference type="EMBL" id="VDI19961.1"/>
    </source>
</evidence>
<feature type="non-terminal residue" evidence="2">
    <location>
        <position position="1"/>
    </location>
</feature>
<keyword evidence="1" id="KW-0472">Membrane</keyword>
<feature type="transmembrane region" description="Helical" evidence="1">
    <location>
        <begin position="235"/>
        <end position="254"/>
    </location>
</feature>
<dbReference type="EMBL" id="UYJE01003518">
    <property type="protein sequence ID" value="VDI19961.1"/>
    <property type="molecule type" value="Genomic_DNA"/>
</dbReference>
<keyword evidence="3" id="KW-1185">Reference proteome</keyword>
<evidence type="ECO:0000313" key="3">
    <source>
        <dbReference type="Proteomes" id="UP000596742"/>
    </source>
</evidence>
<accession>A0A8B6DGR7</accession>
<protein>
    <submittedName>
        <fullName evidence="2">Uncharacterized protein</fullName>
    </submittedName>
</protein>
<comment type="caution">
    <text evidence="2">The sequence shown here is derived from an EMBL/GenBank/DDBJ whole genome shotgun (WGS) entry which is preliminary data.</text>
</comment>
<reference evidence="2" key="1">
    <citation type="submission" date="2018-11" db="EMBL/GenBank/DDBJ databases">
        <authorList>
            <person name="Alioto T."/>
            <person name="Alioto T."/>
        </authorList>
    </citation>
    <scope>NUCLEOTIDE SEQUENCE</scope>
</reference>
<gene>
    <name evidence="2" type="ORF">MGAL_10B078064</name>
</gene>
<name>A0A8B6DGR7_MYTGA</name>
<keyword evidence="1" id="KW-1133">Transmembrane helix</keyword>
<feature type="transmembrane region" description="Helical" evidence="1">
    <location>
        <begin position="260"/>
        <end position="276"/>
    </location>
</feature>
<feature type="non-terminal residue" evidence="2">
    <location>
        <position position="322"/>
    </location>
</feature>
<sequence length="322" mass="36490">CDVTDDIVFWTVVTLAYHVKDVSIWHAGCTDYINFGRDCSCGICGNTKSVDPELLVGHVVAEFANGENSSRFVTRCLNGSIHICVCMVVYSNMLSLMKKSKDIVLFYVFSPECVILNSYAPYSAHLRVLHLIGALLVMQVYLGMSLIGFMMWLSQKMNGERIKGWVKFFGLRGMPRRDVHSWAGRSFRFLLDNVSPMHSSTLCVCMVVYSNMLSLMKKSKGCCPHYAYRERILRYVLFYVFSPECVILNSYAPYSAHLRVLHLIGALLVMQVYLVINKGPSMSLEYGLLIRRGLGDNHRVYGTIWLMMLRLGNGVIAKVLNE</sequence>
<feature type="transmembrane region" description="Helical" evidence="1">
    <location>
        <begin position="128"/>
        <end position="153"/>
    </location>
</feature>
<proteinExistence type="predicted"/>
<evidence type="ECO:0000256" key="1">
    <source>
        <dbReference type="SAM" id="Phobius"/>
    </source>
</evidence>
<organism evidence="2 3">
    <name type="scientific">Mytilus galloprovincialis</name>
    <name type="common">Mediterranean mussel</name>
    <dbReference type="NCBI Taxonomy" id="29158"/>
    <lineage>
        <taxon>Eukaryota</taxon>
        <taxon>Metazoa</taxon>
        <taxon>Spiralia</taxon>
        <taxon>Lophotrochozoa</taxon>
        <taxon>Mollusca</taxon>
        <taxon>Bivalvia</taxon>
        <taxon>Autobranchia</taxon>
        <taxon>Pteriomorphia</taxon>
        <taxon>Mytilida</taxon>
        <taxon>Mytiloidea</taxon>
        <taxon>Mytilidae</taxon>
        <taxon>Mytilinae</taxon>
        <taxon>Mytilus</taxon>
    </lineage>
</organism>
<dbReference type="Proteomes" id="UP000596742">
    <property type="component" value="Unassembled WGS sequence"/>
</dbReference>
<dbReference type="AlphaFoldDB" id="A0A8B6DGR7"/>
<keyword evidence="1" id="KW-0812">Transmembrane</keyword>
<feature type="transmembrane region" description="Helical" evidence="1">
    <location>
        <begin position="103"/>
        <end position="122"/>
    </location>
</feature>